<protein>
    <submittedName>
        <fullName evidence="1">Uncharacterized protein</fullName>
    </submittedName>
</protein>
<keyword evidence="2" id="KW-1185">Reference proteome</keyword>
<dbReference type="GeneID" id="66103309"/>
<reference evidence="1" key="1">
    <citation type="submission" date="2020-11" db="EMBL/GenBank/DDBJ databases">
        <title>Adaptations for nitrogen fixation in a non-lichenized fungal sporocarp promotes dispersal by wood-feeding termites.</title>
        <authorList>
            <consortium name="DOE Joint Genome Institute"/>
            <person name="Koch R.A."/>
            <person name="Yoon G."/>
            <person name="Arayal U."/>
            <person name="Lail K."/>
            <person name="Amirebrahimi M."/>
            <person name="Labutti K."/>
            <person name="Lipzen A."/>
            <person name="Riley R."/>
            <person name="Barry K."/>
            <person name="Henrissat B."/>
            <person name="Grigoriev I.V."/>
            <person name="Herr J.R."/>
            <person name="Aime M.C."/>
        </authorList>
    </citation>
    <scope>NUCLEOTIDE SEQUENCE</scope>
    <source>
        <strain evidence="1">MCA 3950</strain>
    </source>
</reference>
<gene>
    <name evidence="1" type="ORF">BT62DRAFT_463827</name>
</gene>
<comment type="caution">
    <text evidence="1">The sequence shown here is derived from an EMBL/GenBank/DDBJ whole genome shotgun (WGS) entry which is preliminary data.</text>
</comment>
<evidence type="ECO:0000313" key="1">
    <source>
        <dbReference type="EMBL" id="KAG7441788.1"/>
    </source>
</evidence>
<evidence type="ECO:0000313" key="2">
    <source>
        <dbReference type="Proteomes" id="UP000812287"/>
    </source>
</evidence>
<dbReference type="EMBL" id="MU250556">
    <property type="protein sequence ID" value="KAG7441788.1"/>
    <property type="molecule type" value="Genomic_DNA"/>
</dbReference>
<organism evidence="1 2">
    <name type="scientific">Guyanagaster necrorhizus</name>
    <dbReference type="NCBI Taxonomy" id="856835"/>
    <lineage>
        <taxon>Eukaryota</taxon>
        <taxon>Fungi</taxon>
        <taxon>Dikarya</taxon>
        <taxon>Basidiomycota</taxon>
        <taxon>Agaricomycotina</taxon>
        <taxon>Agaricomycetes</taxon>
        <taxon>Agaricomycetidae</taxon>
        <taxon>Agaricales</taxon>
        <taxon>Marasmiineae</taxon>
        <taxon>Physalacriaceae</taxon>
        <taxon>Guyanagaster</taxon>
    </lineage>
</organism>
<name>A0A9P7VJN2_9AGAR</name>
<dbReference type="RefSeq" id="XP_043035288.1">
    <property type="nucleotide sequence ID" value="XM_043181013.1"/>
</dbReference>
<accession>A0A9P7VJN2</accession>
<sequence length="180" mass="20435">MITKKHGIIVVHVNEAIRNCPNFISLRVFPSDRRRFTTGAVFHSISCDILHAGDASRSLSQIYVNTLDSMPMSVFPPDRLSVKGYIFISYLIPGRLLYVYARPWRLLPSNSHHVFLQLYRCHLDGSAAVKAFAFRALELPSTYRYRGTSAKAVVTRGLLISLFFPSTNICSLDCPHYQRL</sequence>
<proteinExistence type="predicted"/>
<dbReference type="Proteomes" id="UP000812287">
    <property type="component" value="Unassembled WGS sequence"/>
</dbReference>
<dbReference type="AlphaFoldDB" id="A0A9P7VJN2"/>